<organism evidence="2">
    <name type="scientific">uncultured Lysobacter sp</name>
    <dbReference type="NCBI Taxonomy" id="271060"/>
    <lineage>
        <taxon>Bacteria</taxon>
        <taxon>Pseudomonadati</taxon>
        <taxon>Pseudomonadota</taxon>
        <taxon>Gammaproteobacteria</taxon>
        <taxon>Lysobacterales</taxon>
        <taxon>Lysobacteraceae</taxon>
        <taxon>Lysobacter</taxon>
        <taxon>environmental samples</taxon>
    </lineage>
</organism>
<keyword evidence="1" id="KW-0812">Transmembrane</keyword>
<protein>
    <submittedName>
        <fullName evidence="2">Uncharacterized protein</fullName>
    </submittedName>
</protein>
<gene>
    <name evidence="2" type="ORF">AVDCRST_MAG71-1962</name>
</gene>
<proteinExistence type="predicted"/>
<keyword evidence="1" id="KW-1133">Transmembrane helix</keyword>
<evidence type="ECO:0000256" key="1">
    <source>
        <dbReference type="SAM" id="Phobius"/>
    </source>
</evidence>
<keyword evidence="1" id="KW-0472">Membrane</keyword>
<reference evidence="2" key="1">
    <citation type="submission" date="2020-02" db="EMBL/GenBank/DDBJ databases">
        <authorList>
            <person name="Meier V. D."/>
        </authorList>
    </citation>
    <scope>NUCLEOTIDE SEQUENCE</scope>
    <source>
        <strain evidence="2">AVDCRST_MAG71</strain>
    </source>
</reference>
<evidence type="ECO:0000313" key="2">
    <source>
        <dbReference type="EMBL" id="CAA9335187.1"/>
    </source>
</evidence>
<dbReference type="AlphaFoldDB" id="A0A6J4LJW0"/>
<dbReference type="EMBL" id="CADCUA010000462">
    <property type="protein sequence ID" value="CAA9335187.1"/>
    <property type="molecule type" value="Genomic_DNA"/>
</dbReference>
<sequence length="142" mass="15548">MELQTGDGTGTAQPTAVQIADALARLAGGQDSFLILSRGEDEFMQAIGCARDGFDVEYRDGSQETHFQTSGPTLSLETTAQLLRHYLADDARWRTQVSWQRRVTTSHPRLQRFHPGLLMALIGACFVAAVAWAVVIEISAAR</sequence>
<feature type="transmembrane region" description="Helical" evidence="1">
    <location>
        <begin position="116"/>
        <end position="136"/>
    </location>
</feature>
<name>A0A6J4LJW0_9GAMM</name>
<accession>A0A6J4LJW0</accession>